<protein>
    <submittedName>
        <fullName evidence="1">Uncharacterized protein</fullName>
    </submittedName>
</protein>
<name>A0A382GGL7_9ZZZZ</name>
<organism evidence="1">
    <name type="scientific">marine metagenome</name>
    <dbReference type="NCBI Taxonomy" id="408172"/>
    <lineage>
        <taxon>unclassified sequences</taxon>
        <taxon>metagenomes</taxon>
        <taxon>ecological metagenomes</taxon>
    </lineage>
</organism>
<feature type="non-terminal residue" evidence="1">
    <location>
        <position position="495"/>
    </location>
</feature>
<proteinExistence type="predicted"/>
<feature type="non-terminal residue" evidence="1">
    <location>
        <position position="1"/>
    </location>
</feature>
<dbReference type="EMBL" id="UINC01055455">
    <property type="protein sequence ID" value="SVB74346.1"/>
    <property type="molecule type" value="Genomic_DNA"/>
</dbReference>
<accession>A0A382GGL7</accession>
<reference evidence="1" key="1">
    <citation type="submission" date="2018-05" db="EMBL/GenBank/DDBJ databases">
        <authorList>
            <person name="Lanie J.A."/>
            <person name="Ng W.-L."/>
            <person name="Kazmierczak K.M."/>
            <person name="Andrzejewski T.M."/>
            <person name="Davidsen T.M."/>
            <person name="Wayne K.J."/>
            <person name="Tettelin H."/>
            <person name="Glass J.I."/>
            <person name="Rusch D."/>
            <person name="Podicherti R."/>
            <person name="Tsui H.-C.T."/>
            <person name="Winkler M.E."/>
        </authorList>
    </citation>
    <scope>NUCLEOTIDE SEQUENCE</scope>
</reference>
<evidence type="ECO:0000313" key="1">
    <source>
        <dbReference type="EMBL" id="SVB74346.1"/>
    </source>
</evidence>
<gene>
    <name evidence="1" type="ORF">METZ01_LOCUS227200</name>
</gene>
<sequence>AGVIGGNDTSCCTYDCATINLNIFVDTSSNVICNGANDGFVNAHSLTCTIWEWLDNSSNVANRQNMAPGAYTLVAMSCDSNCFDTLNITITEPTAITSTMAIIHETIVGANDGQIDITVSGGTPCATSVTVCYNCNTIAQTYLQRMWYTYYHDGKTQLTYEAAELAALGISTGDIIDEIGWNILSQDGAASTTPMTNANLTINGTNVWSGTHQAVLGMNNFVFSTPITYIGGDLVVEWCFDNSSYLMGNNYFESSFMGPTGANLCISEYADFAVGCALTNLMSWSNDRPNAYIGFQASSGYTYAWDNGDTTEDISGLSAGQYCVTITDCYNCSVSFCDSVMVALTPGCTDSTALNYNQFATIDDSSCIYCVYGCTDPNAANYDSSATCDDGSCFFYCCNSAWSGTVVAPTAGTVTITTCVALNQYSSITSAVGGATYTCEITGSQANPGFIVIYEGTSCGNFVTMGSSPLSWTAPTSGNYFAHWLADSSCATATG</sequence>
<dbReference type="AlphaFoldDB" id="A0A382GGL7"/>